<dbReference type="InterPro" id="IPR023296">
    <property type="entry name" value="Glyco_hydro_beta-prop_sf"/>
</dbReference>
<feature type="domain" description="CBM6" evidence="8">
    <location>
        <begin position="500"/>
        <end position="638"/>
    </location>
</feature>
<evidence type="ECO:0000256" key="2">
    <source>
        <dbReference type="ARBA" id="ARBA00022651"/>
    </source>
</evidence>
<keyword evidence="4" id="KW-0119">Carbohydrate metabolism</keyword>
<reference evidence="9 10" key="1">
    <citation type="submission" date="2018-12" db="EMBL/GenBank/DDBJ databases">
        <title>Bacillus ochoae sp. nov., Paenibacillus whitsoniae sp. nov., Paenibacillus spiritus sp. nov. Isolated from the Mars Exploration Rover during spacecraft assembly.</title>
        <authorList>
            <person name="Seuylemezian A."/>
            <person name="Vaishampayan P."/>
        </authorList>
    </citation>
    <scope>NUCLEOTIDE SEQUENCE [LARGE SCALE GENOMIC DNA]</scope>
    <source>
        <strain evidence="9 10">MER 54</strain>
    </source>
</reference>
<dbReference type="Pfam" id="PF06439">
    <property type="entry name" value="3keto-disac_hyd"/>
    <property type="match status" value="1"/>
</dbReference>
<sequence length="640" mass="69117">MMGKIKKSNYVLFCFSIIFGLIVSLPGLANAAPIHNGPQFADGYYADPDVQNFNGTYWVYPTRSTQVGESGTGAKSVDIFSSTDMVNWTKYSNVISSANVSWIQHSLWAPSGAYRDGKYYIYFAANAINGDGQLGGIGVAVADNPQGPYTDAIGAPLINVVRNGAGPMDQDVFIDDDGQAYMYYGSWGECNVVKLNADMKSLGTWSDGTVYKKVTPTKTGVNDYFEAPKVFKRNGIYYLTYAAGVWADSSYKVMYATSTSVTGPFVPQGIMLHTDTTTADGPGHNGIIQSPTTNDWYIFYHKRYLSSSQRVLAFDKFEFNPDNSIKPVEMALEDNFDDSNDTGWTQYGGTWTASGGQYNVASNPGAKALLDSNFSDVIYEADVTPGSTGNAGLVFRVSNPGTGADAYQGYYAGLDVPNQQVIIGKANNNWTSLSTASMSLTANTKYHVKIVAQDSAIKVYVGDLTTPKLSVTDSAYKSGTVGVRTYDSTAKYDNISVQSSRYETENLMVSATSGDKHAMFGNGNGTDVNLSSGYGTALNADAVNDYVTYTVNVPEARSYIVKVGVKKGNNRGQFQLSVNGINHGPVQDLYSSAFNYVELNVATITFSSAGDKSFKFNVAGKNASSSDYDLSLDYIKLIPN</sequence>
<keyword evidence="2" id="KW-0624">Polysaccharide degradation</keyword>
<dbReference type="Gene3D" id="2.60.120.260">
    <property type="entry name" value="Galactose-binding domain-like"/>
    <property type="match status" value="1"/>
</dbReference>
<evidence type="ECO:0000313" key="9">
    <source>
        <dbReference type="EMBL" id="RTE10834.1"/>
    </source>
</evidence>
<dbReference type="PANTHER" id="PTHR43772:SF2">
    <property type="entry name" value="PUTATIVE (AFU_ORTHOLOGUE AFUA_2G04480)-RELATED"/>
    <property type="match status" value="1"/>
</dbReference>
<dbReference type="InterPro" id="IPR006710">
    <property type="entry name" value="Glyco_hydro_43"/>
</dbReference>
<evidence type="ECO:0000256" key="6">
    <source>
        <dbReference type="PIRSR" id="PIRSR606710-2"/>
    </source>
</evidence>
<evidence type="ECO:0000256" key="3">
    <source>
        <dbReference type="ARBA" id="ARBA00022801"/>
    </source>
</evidence>
<dbReference type="InterPro" id="IPR005084">
    <property type="entry name" value="CBM6"/>
</dbReference>
<dbReference type="GO" id="GO:0045493">
    <property type="term" value="P:xylan catabolic process"/>
    <property type="evidence" value="ECO:0007669"/>
    <property type="project" value="UniProtKB-KW"/>
</dbReference>
<dbReference type="EMBL" id="RXHU01000015">
    <property type="protein sequence ID" value="RTE10834.1"/>
    <property type="molecule type" value="Genomic_DNA"/>
</dbReference>
<comment type="similarity">
    <text evidence="1">Belongs to the glycosyl hydrolase 43 family.</text>
</comment>
<dbReference type="SUPFAM" id="SSF75005">
    <property type="entry name" value="Arabinanase/levansucrase/invertase"/>
    <property type="match status" value="1"/>
</dbReference>
<dbReference type="Gene3D" id="2.60.120.560">
    <property type="entry name" value="Exo-inulinase, domain 1"/>
    <property type="match status" value="1"/>
</dbReference>
<evidence type="ECO:0000256" key="1">
    <source>
        <dbReference type="ARBA" id="ARBA00009865"/>
    </source>
</evidence>
<dbReference type="Gene3D" id="2.115.10.20">
    <property type="entry name" value="Glycosyl hydrolase domain, family 43"/>
    <property type="match status" value="1"/>
</dbReference>
<dbReference type="InterPro" id="IPR008979">
    <property type="entry name" value="Galactose-bd-like_sf"/>
</dbReference>
<dbReference type="Pfam" id="PF04616">
    <property type="entry name" value="Glyco_hydro_43"/>
    <property type="match status" value="1"/>
</dbReference>
<proteinExistence type="inferred from homology"/>
<dbReference type="InterPro" id="IPR010496">
    <property type="entry name" value="AL/BT2_dom"/>
</dbReference>
<gene>
    <name evidence="9" type="ORF">EJQ19_06100</name>
</gene>
<evidence type="ECO:0000256" key="5">
    <source>
        <dbReference type="ARBA" id="ARBA00023295"/>
    </source>
</evidence>
<dbReference type="GO" id="GO:0004553">
    <property type="term" value="F:hydrolase activity, hydrolyzing O-glycosyl compounds"/>
    <property type="evidence" value="ECO:0007669"/>
    <property type="project" value="InterPro"/>
</dbReference>
<keyword evidence="5" id="KW-0326">Glycosidase</keyword>
<dbReference type="GO" id="GO:0030246">
    <property type="term" value="F:carbohydrate binding"/>
    <property type="evidence" value="ECO:0007669"/>
    <property type="project" value="InterPro"/>
</dbReference>
<dbReference type="PANTHER" id="PTHR43772">
    <property type="entry name" value="ENDO-1,4-BETA-XYLANASE"/>
    <property type="match status" value="1"/>
</dbReference>
<dbReference type="AlphaFoldDB" id="A0A430JII3"/>
<evidence type="ECO:0000256" key="7">
    <source>
        <dbReference type="SAM" id="SignalP"/>
    </source>
</evidence>
<keyword evidence="7" id="KW-0732">Signal</keyword>
<evidence type="ECO:0000256" key="4">
    <source>
        <dbReference type="ARBA" id="ARBA00023277"/>
    </source>
</evidence>
<keyword evidence="2" id="KW-0858">Xylan degradation</keyword>
<keyword evidence="3" id="KW-0378">Hydrolase</keyword>
<dbReference type="OrthoDB" id="9801455at2"/>
<accession>A0A430JII3</accession>
<comment type="caution">
    <text evidence="9">The sequence shown here is derived from an EMBL/GenBank/DDBJ whole genome shotgun (WGS) entry which is preliminary data.</text>
</comment>
<organism evidence="9 10">
    <name type="scientific">Paenibacillus whitsoniae</name>
    <dbReference type="NCBI Taxonomy" id="2496558"/>
    <lineage>
        <taxon>Bacteria</taxon>
        <taxon>Bacillati</taxon>
        <taxon>Bacillota</taxon>
        <taxon>Bacilli</taxon>
        <taxon>Bacillales</taxon>
        <taxon>Paenibacillaceae</taxon>
        <taxon>Paenibacillus</taxon>
    </lineage>
</organism>
<evidence type="ECO:0000259" key="8">
    <source>
        <dbReference type="PROSITE" id="PS51175"/>
    </source>
</evidence>
<protein>
    <submittedName>
        <fullName evidence="9">DUF1080 domain-containing protein</fullName>
    </submittedName>
</protein>
<feature type="chain" id="PRO_5019352242" evidence="7">
    <location>
        <begin position="32"/>
        <end position="640"/>
    </location>
</feature>
<name>A0A430JII3_9BACL</name>
<dbReference type="Proteomes" id="UP000276128">
    <property type="component" value="Unassembled WGS sequence"/>
</dbReference>
<dbReference type="PROSITE" id="PS51175">
    <property type="entry name" value="CBM6"/>
    <property type="match status" value="1"/>
</dbReference>
<dbReference type="SUPFAM" id="SSF49785">
    <property type="entry name" value="Galactose-binding domain-like"/>
    <property type="match status" value="1"/>
</dbReference>
<evidence type="ECO:0000313" key="10">
    <source>
        <dbReference type="Proteomes" id="UP000276128"/>
    </source>
</evidence>
<feature type="signal peptide" evidence="7">
    <location>
        <begin position="1"/>
        <end position="31"/>
    </location>
</feature>
<dbReference type="InterPro" id="IPR052176">
    <property type="entry name" value="Glycosyl_Hydrlase_43_Enz"/>
</dbReference>
<feature type="site" description="Important for catalytic activity, responsible for pKa modulation of the active site Glu and correct orientation of both the proton donor and substrate" evidence="6">
    <location>
        <position position="169"/>
    </location>
</feature>
<keyword evidence="10" id="KW-1185">Reference proteome</keyword>